<comment type="caution">
    <text evidence="1">The sequence shown here is derived from an EMBL/GenBank/DDBJ whole genome shotgun (WGS) entry which is preliminary data.</text>
</comment>
<dbReference type="RefSeq" id="WP_133765649.1">
    <property type="nucleotide sequence ID" value="NZ_BAAARP010000003.1"/>
</dbReference>
<dbReference type="Pfam" id="PF13450">
    <property type="entry name" value="NAD_binding_8"/>
    <property type="match status" value="1"/>
</dbReference>
<dbReference type="Proteomes" id="UP000295344">
    <property type="component" value="Unassembled WGS sequence"/>
</dbReference>
<dbReference type="Gene3D" id="3.90.660.50">
    <property type="match status" value="1"/>
</dbReference>
<dbReference type="PANTHER" id="PTHR10668:SF105">
    <property type="entry name" value="DEHYDROGENASE-RELATED"/>
    <property type="match status" value="1"/>
</dbReference>
<evidence type="ECO:0000313" key="1">
    <source>
        <dbReference type="EMBL" id="TDS81005.1"/>
    </source>
</evidence>
<sequence>MSAPDVVVVGAGPNGLAAAVTAARAGLRVLVVEAADRPGGAARTEEVTLPGFRHDLGAAVHPMALASPFFRAFGLADRVPFRTPEASYAHPFDDGTAAIAWRDLDRTASGLGADGPAYRRLLGPLVDRADGVALFTLGPVLRVPRDPATAVRFGLATLDQGGPGWNARWRGREAPALLTGVMAHTVRPMPSLPSAGAGLALAVQAHAVGWPIPVGGTGAIADALVEDLVAHGGRIETGRTVADLRDLPAARATVLDTSVPALLAIAGRRLAPLVRAWLRTVRFGSGVGKVDFALDGPVPWLDPTARTAVTLHLGGPRAAVAAAEHEVARGRVPDRPYVLVAQPSVLDPTRAPQGKHVLWTYTHLPHGSTLDPTALITDAVERLAPGFRDLVLAANARSAADIGAWDANLGGGDIAAGAVTLRQLLARPVPTGDPWHLGDGLYLCSAAAAPGPGVHGQGGHLAARSFLRREFGIAEAPALR</sequence>
<dbReference type="SUPFAM" id="SSF51905">
    <property type="entry name" value="FAD/NAD(P)-binding domain"/>
    <property type="match status" value="1"/>
</dbReference>
<dbReference type="EMBL" id="SOAM01000001">
    <property type="protein sequence ID" value="TDS81005.1"/>
    <property type="molecule type" value="Genomic_DNA"/>
</dbReference>
<dbReference type="AlphaFoldDB" id="A0A4R7FSZ2"/>
<dbReference type="InterPro" id="IPR036188">
    <property type="entry name" value="FAD/NAD-bd_sf"/>
</dbReference>
<organism evidence="1 2">
    <name type="scientific">Amnibacterium kyonggiense</name>
    <dbReference type="NCBI Taxonomy" id="595671"/>
    <lineage>
        <taxon>Bacteria</taxon>
        <taxon>Bacillati</taxon>
        <taxon>Actinomycetota</taxon>
        <taxon>Actinomycetes</taxon>
        <taxon>Micrococcales</taxon>
        <taxon>Microbacteriaceae</taxon>
        <taxon>Amnibacterium</taxon>
    </lineage>
</organism>
<reference evidence="1 2" key="1">
    <citation type="submission" date="2019-03" db="EMBL/GenBank/DDBJ databases">
        <title>Genomic Encyclopedia of Archaeal and Bacterial Type Strains, Phase II (KMG-II): from individual species to whole genera.</title>
        <authorList>
            <person name="Goeker M."/>
        </authorList>
    </citation>
    <scope>NUCLEOTIDE SEQUENCE [LARGE SCALE GENOMIC DNA]</scope>
    <source>
        <strain evidence="1 2">DSM 24782</strain>
    </source>
</reference>
<evidence type="ECO:0000313" key="2">
    <source>
        <dbReference type="Proteomes" id="UP000295344"/>
    </source>
</evidence>
<name>A0A4R7FSZ2_9MICO</name>
<protein>
    <submittedName>
        <fullName evidence="1">Phytoene dehydrogenase-like protein</fullName>
    </submittedName>
</protein>
<dbReference type="PANTHER" id="PTHR10668">
    <property type="entry name" value="PHYTOENE DEHYDROGENASE"/>
    <property type="match status" value="1"/>
</dbReference>
<proteinExistence type="predicted"/>
<dbReference type="Gene3D" id="3.50.50.60">
    <property type="entry name" value="FAD/NAD(P)-binding domain"/>
    <property type="match status" value="2"/>
</dbReference>
<dbReference type="OrthoDB" id="833207at2"/>
<keyword evidence="2" id="KW-1185">Reference proteome</keyword>
<gene>
    <name evidence="1" type="ORF">CLV52_1578</name>
</gene>
<accession>A0A4R7FSZ2</accession>